<sequence length="369" mass="39106">MRELSGKIKQGARYSHTGIKIIGVLALTLCIQLGSIDFAEAAQPKAKLASGEDAGELPGEAAAGEVVQQVKSTAKPETKADKSKSNPEKSEKSDKSSKASKPSKSSKSKNEDKNAAEQQSANTEESQAEGKTKARKEKKEKEPTAEELENQALEKEYQDNQAALAALLKKVTTPFTAKGEELGGQKKAGELSALTLNSGGPSSRFKLASLGDRLLVSRLYLPGRLVLGKPTQFTVKAKPGMWAAVAMADRDSGAKPIYGHVLRLGPDRKVVALGQVPDSGVLYLKYFAPVEGDLIGQSLFFEAAVWPDGHPEAVELAQVVSSEVTDKHNGILVTADLTKKKGVRIVPDSAIPPSQRNIGSGATLDSGKP</sequence>
<evidence type="ECO:0000256" key="1">
    <source>
        <dbReference type="SAM" id="MobiDB-lite"/>
    </source>
</evidence>
<dbReference type="Proteomes" id="UP000664277">
    <property type="component" value="Unassembled WGS sequence"/>
</dbReference>
<evidence type="ECO:0000313" key="3">
    <source>
        <dbReference type="Proteomes" id="UP000664277"/>
    </source>
</evidence>
<feature type="region of interest" description="Disordered" evidence="1">
    <location>
        <begin position="49"/>
        <end position="150"/>
    </location>
</feature>
<dbReference type="EMBL" id="JAFLCK010000001">
    <property type="protein sequence ID" value="MBN8659021.1"/>
    <property type="molecule type" value="Genomic_DNA"/>
</dbReference>
<feature type="region of interest" description="Disordered" evidence="1">
    <location>
        <begin position="348"/>
        <end position="369"/>
    </location>
</feature>
<evidence type="ECO:0000313" key="2">
    <source>
        <dbReference type="EMBL" id="MBN8659021.1"/>
    </source>
</evidence>
<protein>
    <submittedName>
        <fullName evidence="2">Uncharacterized protein</fullName>
    </submittedName>
</protein>
<feature type="compositionally biased region" description="Basic and acidic residues" evidence="1">
    <location>
        <begin position="74"/>
        <end position="97"/>
    </location>
</feature>
<feature type="compositionally biased region" description="Basic and acidic residues" evidence="1">
    <location>
        <begin position="128"/>
        <end position="144"/>
    </location>
</feature>
<feature type="compositionally biased region" description="Low complexity" evidence="1">
    <location>
        <begin position="56"/>
        <end position="65"/>
    </location>
</feature>
<reference evidence="2" key="1">
    <citation type="submission" date="2021-02" db="EMBL/GenBank/DDBJ databases">
        <title>Genome-Resolved Metagenomics of a Microbial Community Performing Photosynthetic Biological Nutrient Removal.</title>
        <authorList>
            <person name="Mcdaniel E.A."/>
        </authorList>
    </citation>
    <scope>NUCLEOTIDE SEQUENCE</scope>
    <source>
        <strain evidence="2">UWPOB_OBS1</strain>
    </source>
</reference>
<accession>A0A8J7PAN2</accession>
<gene>
    <name evidence="2" type="ORF">J0M35_01560</name>
</gene>
<name>A0A8J7PAN2_9BACT</name>
<dbReference type="AlphaFoldDB" id="A0A8J7PAN2"/>
<proteinExistence type="predicted"/>
<comment type="caution">
    <text evidence="2">The sequence shown here is derived from an EMBL/GenBank/DDBJ whole genome shotgun (WGS) entry which is preliminary data.</text>
</comment>
<organism evidence="2 3">
    <name type="scientific">Candidatus Obscuribacter phosphatis</name>
    <dbReference type="NCBI Taxonomy" id="1906157"/>
    <lineage>
        <taxon>Bacteria</taxon>
        <taxon>Bacillati</taxon>
        <taxon>Candidatus Melainabacteria</taxon>
        <taxon>Candidatus Obscuribacterales</taxon>
        <taxon>Candidatus Obscuribacteraceae</taxon>
        <taxon>Candidatus Obscuribacter</taxon>
    </lineage>
</organism>